<name>A0ABT1VZW9_9PROT</name>
<dbReference type="Proteomes" id="UP001524547">
    <property type="component" value="Unassembled WGS sequence"/>
</dbReference>
<reference evidence="1 2" key="1">
    <citation type="submission" date="2022-06" db="EMBL/GenBank/DDBJ databases">
        <title>Rhizosaccharibacter gen. nov. sp. nov. KSS12, endophytic bacteria isolated from sugarcane.</title>
        <authorList>
            <person name="Pitiwittayakul N."/>
        </authorList>
    </citation>
    <scope>NUCLEOTIDE SEQUENCE [LARGE SCALE GENOMIC DNA]</scope>
    <source>
        <strain evidence="1 2">KSS12</strain>
    </source>
</reference>
<accession>A0ABT1VZW9</accession>
<organism evidence="1 2">
    <name type="scientific">Rhizosaccharibacter radicis</name>
    <dbReference type="NCBI Taxonomy" id="2782605"/>
    <lineage>
        <taxon>Bacteria</taxon>
        <taxon>Pseudomonadati</taxon>
        <taxon>Pseudomonadota</taxon>
        <taxon>Alphaproteobacteria</taxon>
        <taxon>Acetobacterales</taxon>
        <taxon>Acetobacteraceae</taxon>
        <taxon>Rhizosaccharibacter</taxon>
    </lineage>
</organism>
<dbReference type="EMBL" id="JAMZEJ010000007">
    <property type="protein sequence ID" value="MCQ8241745.1"/>
    <property type="molecule type" value="Genomic_DNA"/>
</dbReference>
<dbReference type="RefSeq" id="WP_422920485.1">
    <property type="nucleotide sequence ID" value="NZ_JAMZEJ010000007.1"/>
</dbReference>
<comment type="caution">
    <text evidence="1">The sequence shown here is derived from an EMBL/GenBank/DDBJ whole genome shotgun (WGS) entry which is preliminary data.</text>
</comment>
<keyword evidence="2" id="KW-1185">Reference proteome</keyword>
<evidence type="ECO:0000313" key="2">
    <source>
        <dbReference type="Proteomes" id="UP001524547"/>
    </source>
</evidence>
<gene>
    <name evidence="1" type="ORF">NFI88_12965</name>
</gene>
<proteinExistence type="predicted"/>
<evidence type="ECO:0000313" key="1">
    <source>
        <dbReference type="EMBL" id="MCQ8241745.1"/>
    </source>
</evidence>
<sequence>MDGAATGGGRSAGQLPATTTFFRQTAPLLEPDSEPVARAIWPTGPAILGPIAAGPRIPAAGGMLNVDNVQHFSIQVRPADCWKPASLEGR</sequence>
<protein>
    <submittedName>
        <fullName evidence="1">Uncharacterized protein</fullName>
    </submittedName>
</protein>